<dbReference type="InterPro" id="IPR003410">
    <property type="entry name" value="HYR_dom"/>
</dbReference>
<evidence type="ECO:0000256" key="1">
    <source>
        <dbReference type="ARBA" id="ARBA00022737"/>
    </source>
</evidence>
<organism evidence="3 4">
    <name type="scientific">Marine Group I thaumarchaeote SCGC AAA799-D11</name>
    <dbReference type="NCBI Taxonomy" id="1502291"/>
    <lineage>
        <taxon>Archaea</taxon>
        <taxon>Nitrososphaerota</taxon>
        <taxon>Marine Group I</taxon>
    </lineage>
</organism>
<dbReference type="Gene3D" id="2.60.40.1930">
    <property type="match status" value="2"/>
</dbReference>
<dbReference type="InterPro" id="IPR052721">
    <property type="entry name" value="ET_Amicyanin"/>
</dbReference>
<dbReference type="InterPro" id="IPR012334">
    <property type="entry name" value="Pectin_lyas_fold"/>
</dbReference>
<dbReference type="InterPro" id="IPR006626">
    <property type="entry name" value="PbH1"/>
</dbReference>
<protein>
    <submittedName>
        <fullName evidence="3">MG2 domain protein</fullName>
    </submittedName>
</protein>
<dbReference type="Proteomes" id="UP000029386">
    <property type="component" value="Unassembled WGS sequence"/>
</dbReference>
<reference evidence="3 4" key="1">
    <citation type="submission" date="2014-06" db="EMBL/GenBank/DDBJ databases">
        <authorList>
            <person name="Ngugi D.K."/>
            <person name="Blom J."/>
            <person name="Alam I."/>
            <person name="Rashid M."/>
            <person name="Baalawi W."/>
            <person name="Zhang G."/>
            <person name="Hikmawan T."/>
            <person name="Guan Y."/>
            <person name="Antunes A."/>
            <person name="Siam R."/>
            <person name="El-Dorry H."/>
            <person name="Bajic V."/>
            <person name="Stingl U."/>
        </authorList>
    </citation>
    <scope>NUCLEOTIDE SEQUENCE [LARGE SCALE GENOMIC DNA]</scope>
    <source>
        <strain evidence="3">SCGC AAA799-D11</strain>
    </source>
</reference>
<proteinExistence type="predicted"/>
<dbReference type="EMBL" id="JOSY01000016">
    <property type="protein sequence ID" value="KFM16652.1"/>
    <property type="molecule type" value="Genomic_DNA"/>
</dbReference>
<name>A0A087RT48_9ARCH</name>
<evidence type="ECO:0000313" key="4">
    <source>
        <dbReference type="Proteomes" id="UP000029386"/>
    </source>
</evidence>
<dbReference type="Pfam" id="PF02494">
    <property type="entry name" value="HYR"/>
    <property type="match status" value="2"/>
</dbReference>
<dbReference type="Pfam" id="PF05048">
    <property type="entry name" value="NosD"/>
    <property type="match status" value="1"/>
</dbReference>
<feature type="domain" description="HYR" evidence="2">
    <location>
        <begin position="536"/>
        <end position="616"/>
    </location>
</feature>
<dbReference type="PATRIC" id="fig|1502291.3.peg.508"/>
<dbReference type="SUPFAM" id="SSF49503">
    <property type="entry name" value="Cupredoxins"/>
    <property type="match status" value="1"/>
</dbReference>
<dbReference type="InterPro" id="IPR013783">
    <property type="entry name" value="Ig-like_fold"/>
</dbReference>
<dbReference type="InterPro" id="IPR007742">
    <property type="entry name" value="NosD_dom"/>
</dbReference>
<dbReference type="InterPro" id="IPR022441">
    <property type="entry name" value="Para_beta_helix_rpt-2"/>
</dbReference>
<gene>
    <name evidence="3" type="ORF">AAA799D11_00595</name>
</gene>
<dbReference type="PANTHER" id="PTHR36507">
    <property type="entry name" value="BLL1555 PROTEIN"/>
    <property type="match status" value="1"/>
</dbReference>
<dbReference type="NCBIfam" id="TIGR03804">
    <property type="entry name" value="para_beta_helix"/>
    <property type="match status" value="3"/>
</dbReference>
<evidence type="ECO:0000313" key="3">
    <source>
        <dbReference type="EMBL" id="KFM16652.1"/>
    </source>
</evidence>
<dbReference type="Gene3D" id="2.60.40.420">
    <property type="entry name" value="Cupredoxins - blue copper proteins"/>
    <property type="match status" value="1"/>
</dbReference>
<dbReference type="PANTHER" id="PTHR36507:SF1">
    <property type="entry name" value="BLL1555 PROTEIN"/>
    <property type="match status" value="1"/>
</dbReference>
<dbReference type="InterPro" id="IPR011050">
    <property type="entry name" value="Pectin_lyase_fold/virulence"/>
</dbReference>
<dbReference type="Gene3D" id="2.60.40.10">
    <property type="entry name" value="Immunoglobulins"/>
    <property type="match status" value="2"/>
</dbReference>
<dbReference type="Gene3D" id="2.160.20.10">
    <property type="entry name" value="Single-stranded right-handed beta-helix, Pectin lyase-like"/>
    <property type="match status" value="2"/>
</dbReference>
<dbReference type="SUPFAM" id="SSF51126">
    <property type="entry name" value="Pectin lyase-like"/>
    <property type="match status" value="1"/>
</dbReference>
<keyword evidence="1" id="KW-0677">Repeat</keyword>
<dbReference type="STRING" id="1502291.AAA799D11_00595"/>
<dbReference type="InterPro" id="IPR008972">
    <property type="entry name" value="Cupredoxin"/>
</dbReference>
<dbReference type="SMART" id="SM00710">
    <property type="entry name" value="PbH1"/>
    <property type="match status" value="8"/>
</dbReference>
<keyword evidence="4" id="KW-1185">Reference proteome</keyword>
<comment type="caution">
    <text evidence="3">The sequence shown here is derived from an EMBL/GenBank/DDBJ whole genome shotgun (WGS) entry which is preliminary data.</text>
</comment>
<sequence>MKFIILFSLLVISSGFAFSDAFAYTISDDSTGGDCSLIGTWSSTSKICTLSDNLTEGIVIGSNGITLDGNGKSITGTYTSLNPSAATFREGVMIDGKTSITIKNILINNVPSAIHLITSDGNTIQDNILSDNGYGMELYDSDNNQINSNTITGDNGYGIWFDRSNGNTVSNNIQSGASYGFITSNSGSGTLTGNSFKSNGNQGIYLGSSVGGYTIQDNIIESNTQNGIQIDGGNVHIIKNNLIKSNGNIGIQLSGSEHQVYNNNFISNNIQIKFIGSSLGTIFDLGSSIGGNYWNNFDESIEGCENVTPFDKYCDTQFIFDGGQDNFPWVLQNGAPPSPPPDTIPPVVVVPNDIAIQATSNNPSPVTFSVSATDDTDGTLSPACTHASGDNFPIGTTAITCTATDAAGNTSSESFTITVTYEEPTPEPVFVTVQSSTSGQYCVGYENRPTQSMSVWLLGPIGHGIHESYYYDNTSAWYGGQHNISPDVLSSPTMNCSSAPLLPGDYKFAALSGSEGTPAENTILAWSTTLTVESIPDTIPPVVVTPNDMAIQATSNNPSPVTFSVSASDNIDGNLSPICSHVSGSNFPIGVTTVTCTATDAAGNTDSESFTITVTYDEPTSLPLNIEFDKLNYQTTETAIITITGTSSDVVSLLIIDPSDKPKGDSISITLAGDGTAEYELDLSGYASGVYSAVVSKGSAHNSEVFTVGLQTGSGEIQINTTKLDYAPGDSILILGDTAKNVLLTITLSDPDGNIIKEKETFSDKNGKISESSFRIPSDAKGGMWSINAKSGANFDTIEVEVIATATEGIQISVEEGEEIPGYGQTLQIIVIGVSQTVDIEIISEDGEVIESLAFQASGEGEINQPWIIPKDAEPGTYTVSARDAFNSDCIKFDLDTFVTDENCTVYQVEPEPEPELEIPAPFVDQTKDPQYYVDRYNNEPAYKDWFDDNYPEYSSIYQAVGLEGPTPDVDPNTPFRLSFDLSGMSIFRVVEDYDFNSLILYVDVSSSEGMLEVSFPRDFFDSTYQNTDDDFVVLSDGNEPRFSETRTTSSSRTLTIYLPQGTEAVEIIGSDINGYVSNNFPIFSSDYKEELEIESLSTRKTQYREGDTIVISGKVQTTDFNTDVTLQVFKDGNLIDISQVSVSSDETFTHAVLAEGPLWNDSGKYTVKATYGSDVEDTSFVFRTDNSDQEPDPDSDLDYEVTIIPANGSGAPGCEETSDGCYIPQIQSVAVGGVVIMKNTDTAAHTYTSGTPDDGPDGIFDTSLLMAGGSYEWSPTEEGVYPYFCMVHPWMLGTILVGEGTSIPPTPEPESEDHIDLEISAENRIYDINTIAVLNISIEDNSKSQNVALDITDPHGTTVVSRSISMAPNDSISFEFKIDENAKTGNYKATVTTSDGKRTEKDSAHFKIKSQYNSFKIDSVSITDQKGNPSDLEVGETGFIKVNISSSKSIATLLTVNIFDAELTSIGIGSVQTTLSSGDSEIILSFNIPDDAAIGPADIYVNAFSDWPSEGGVPLTGEVSIVEDIE</sequence>
<evidence type="ECO:0000259" key="2">
    <source>
        <dbReference type="PROSITE" id="PS50825"/>
    </source>
</evidence>
<accession>A0A087RT48</accession>
<dbReference type="PROSITE" id="PS50825">
    <property type="entry name" value="HYR"/>
    <property type="match status" value="2"/>
</dbReference>
<feature type="domain" description="HYR" evidence="2">
    <location>
        <begin position="341"/>
        <end position="421"/>
    </location>
</feature>